<evidence type="ECO:0000256" key="1">
    <source>
        <dbReference type="ARBA" id="ARBA00008601"/>
    </source>
</evidence>
<dbReference type="InterPro" id="IPR000340">
    <property type="entry name" value="Dual-sp_phosphatase_cat-dom"/>
</dbReference>
<dbReference type="PROSITE" id="PS50056">
    <property type="entry name" value="TYR_PHOSPHATASE_2"/>
    <property type="match status" value="1"/>
</dbReference>
<dbReference type="GO" id="GO:0005737">
    <property type="term" value="C:cytoplasm"/>
    <property type="evidence" value="ECO:0007669"/>
    <property type="project" value="TreeGrafter"/>
</dbReference>
<evidence type="ECO:0000259" key="8">
    <source>
        <dbReference type="PROSITE" id="PS50054"/>
    </source>
</evidence>
<dbReference type="InterPro" id="IPR020405">
    <property type="entry name" value="Atypical_DUSP_subfamA"/>
</dbReference>
<evidence type="ECO:0000256" key="7">
    <source>
        <dbReference type="RuleBase" id="RU366038"/>
    </source>
</evidence>
<proteinExistence type="inferred from homology"/>
<comment type="similarity">
    <text evidence="1 7">Belongs to the protein-tyrosine phosphatase family. Non-receptor class dual specificity subfamily.</text>
</comment>
<feature type="domain" description="Tyrosine-protein phosphatase" evidence="8">
    <location>
        <begin position="66"/>
        <end position="216"/>
    </location>
</feature>
<dbReference type="PROSITE" id="PS00383">
    <property type="entry name" value="TYR_PHOSPHATASE_1"/>
    <property type="match status" value="1"/>
</dbReference>
<feature type="domain" description="Tyrosine specific protein phosphatases" evidence="9">
    <location>
        <begin position="137"/>
        <end position="195"/>
    </location>
</feature>
<dbReference type="PANTHER" id="PTHR45682">
    <property type="entry name" value="AGAP008228-PA"/>
    <property type="match status" value="1"/>
</dbReference>
<dbReference type="GO" id="GO:0004722">
    <property type="term" value="F:protein serine/threonine phosphatase activity"/>
    <property type="evidence" value="ECO:0007669"/>
    <property type="project" value="UniProtKB-EC"/>
</dbReference>
<protein>
    <recommendedName>
        <fullName evidence="7">Dual specificity protein phosphatase</fullName>
        <ecNumber evidence="7">3.1.3.16</ecNumber>
        <ecNumber evidence="7">3.1.3.48</ecNumber>
    </recommendedName>
</protein>
<dbReference type="InterPro" id="IPR016130">
    <property type="entry name" value="Tyr_Pase_AS"/>
</dbReference>
<dbReference type="PANTHER" id="PTHR45682:SF1">
    <property type="entry name" value="DUAL SPECIFICITY PROTEIN PHOSPHATASE 3"/>
    <property type="match status" value="1"/>
</dbReference>
<evidence type="ECO:0000256" key="5">
    <source>
        <dbReference type="ARBA" id="ARBA00048336"/>
    </source>
</evidence>
<dbReference type="EC" id="3.1.3.16" evidence="7"/>
<dbReference type="GO" id="GO:0033549">
    <property type="term" value="F:MAP kinase phosphatase activity"/>
    <property type="evidence" value="ECO:0007669"/>
    <property type="project" value="TreeGrafter"/>
</dbReference>
<keyword evidence="2 7" id="KW-0378">Hydrolase</keyword>
<comment type="function">
    <text evidence="7">Dual specificity phosphatase able to dephosphorylate phosphotyrosine, phosphoserine and phosphothreonine residues, with a preference for phosphotyrosine as a substrate.</text>
</comment>
<dbReference type="PRINTS" id="PR01908">
    <property type="entry name" value="ADSPHPHTASE"/>
</dbReference>
<organism evidence="10">
    <name type="scientific">Arion vulgaris</name>
    <dbReference type="NCBI Taxonomy" id="1028688"/>
    <lineage>
        <taxon>Eukaryota</taxon>
        <taxon>Metazoa</taxon>
        <taxon>Spiralia</taxon>
        <taxon>Lophotrochozoa</taxon>
        <taxon>Mollusca</taxon>
        <taxon>Gastropoda</taxon>
        <taxon>Heterobranchia</taxon>
        <taxon>Euthyneura</taxon>
        <taxon>Panpulmonata</taxon>
        <taxon>Eupulmonata</taxon>
        <taxon>Stylommatophora</taxon>
        <taxon>Helicina</taxon>
        <taxon>Arionoidea</taxon>
        <taxon>Arionidae</taxon>
        <taxon>Arion</taxon>
    </lineage>
</organism>
<evidence type="ECO:0000256" key="2">
    <source>
        <dbReference type="ARBA" id="ARBA00022801"/>
    </source>
</evidence>
<dbReference type="EMBL" id="HACG01040021">
    <property type="protein sequence ID" value="CEK86886.1"/>
    <property type="molecule type" value="Transcribed_RNA"/>
</dbReference>
<name>A0A0B7B3L5_9EUPU</name>
<dbReference type="PRINTS" id="PR01909">
    <property type="entry name" value="ADSPHPHTASEA"/>
</dbReference>
<dbReference type="InterPro" id="IPR029021">
    <property type="entry name" value="Prot-tyrosine_phosphatase-like"/>
</dbReference>
<accession>A0A0B7B3L5</accession>
<dbReference type="GO" id="GO:0008138">
    <property type="term" value="F:protein tyrosine/serine/threonine phosphatase activity"/>
    <property type="evidence" value="ECO:0007669"/>
    <property type="project" value="UniProtKB-UniRule"/>
</dbReference>
<comment type="catalytic activity">
    <reaction evidence="4 7">
        <text>O-phospho-L-seryl-[protein] + H2O = L-seryl-[protein] + phosphate</text>
        <dbReference type="Rhea" id="RHEA:20629"/>
        <dbReference type="Rhea" id="RHEA-COMP:9863"/>
        <dbReference type="Rhea" id="RHEA-COMP:11604"/>
        <dbReference type="ChEBI" id="CHEBI:15377"/>
        <dbReference type="ChEBI" id="CHEBI:29999"/>
        <dbReference type="ChEBI" id="CHEBI:43474"/>
        <dbReference type="ChEBI" id="CHEBI:83421"/>
        <dbReference type="EC" id="3.1.3.16"/>
    </reaction>
</comment>
<reference evidence="10" key="1">
    <citation type="submission" date="2014-12" db="EMBL/GenBank/DDBJ databases">
        <title>Insight into the proteome of Arion vulgaris.</title>
        <authorList>
            <person name="Aradska J."/>
            <person name="Bulat T."/>
            <person name="Smidak R."/>
            <person name="Sarate P."/>
            <person name="Gangsoo J."/>
            <person name="Sialana F."/>
            <person name="Bilban M."/>
            <person name="Lubec G."/>
        </authorList>
    </citation>
    <scope>NUCLEOTIDE SEQUENCE</scope>
    <source>
        <tissue evidence="10">Skin</tissue>
    </source>
</reference>
<dbReference type="SMART" id="SM00195">
    <property type="entry name" value="DSPc"/>
    <property type="match status" value="1"/>
</dbReference>
<dbReference type="InterPro" id="IPR000387">
    <property type="entry name" value="Tyr_Pase_dom"/>
</dbReference>
<dbReference type="SUPFAM" id="SSF52799">
    <property type="entry name" value="(Phosphotyrosine protein) phosphatases II"/>
    <property type="match status" value="1"/>
</dbReference>
<evidence type="ECO:0000259" key="9">
    <source>
        <dbReference type="PROSITE" id="PS50056"/>
    </source>
</evidence>
<dbReference type="GO" id="GO:0004725">
    <property type="term" value="F:protein tyrosine phosphatase activity"/>
    <property type="evidence" value="ECO:0007669"/>
    <property type="project" value="UniProtKB-EC"/>
</dbReference>
<dbReference type="CDD" id="cd14515">
    <property type="entry name" value="DUSP3-like"/>
    <property type="match status" value="1"/>
</dbReference>
<dbReference type="AlphaFoldDB" id="A0A0B7B3L5"/>
<sequence length="220" mass="24681">MFCMNCCANLCSIRMTQVPIDLMLYHDVKEILTKANHEGLASNKKSSDRSVTGSLLYFGYPLLPKNTCDEVYPGIWLGEASVAMAPKTLKLMGITHVCNVSMGKLFSQTNTSSGFYKTYDIEFHGIPAMDVMTFSILPYLNNAADFIEQALVKNGKVYVHCQQGISRSATVVIAFLMLKKNMDLLAAMKLVRMSREIYPNDGFLRQLCQLSKEIGYCKRK</sequence>
<evidence type="ECO:0000313" key="10">
    <source>
        <dbReference type="EMBL" id="CEK86886.1"/>
    </source>
</evidence>
<gene>
    <name evidence="10" type="primary">ORF156138</name>
</gene>
<dbReference type="GO" id="GO:0043409">
    <property type="term" value="P:negative regulation of MAPK cascade"/>
    <property type="evidence" value="ECO:0007669"/>
    <property type="project" value="TreeGrafter"/>
</dbReference>
<dbReference type="InterPro" id="IPR020422">
    <property type="entry name" value="TYR_PHOSPHATASE_DUAL_dom"/>
</dbReference>
<dbReference type="Pfam" id="PF00782">
    <property type="entry name" value="DSPc"/>
    <property type="match status" value="1"/>
</dbReference>
<evidence type="ECO:0000256" key="4">
    <source>
        <dbReference type="ARBA" id="ARBA00047761"/>
    </source>
</evidence>
<evidence type="ECO:0000256" key="3">
    <source>
        <dbReference type="ARBA" id="ARBA00022912"/>
    </source>
</evidence>
<dbReference type="PROSITE" id="PS50054">
    <property type="entry name" value="TYR_PHOSPHATASE_DUAL"/>
    <property type="match status" value="1"/>
</dbReference>
<comment type="catalytic activity">
    <reaction evidence="7">
        <text>O-phospho-L-tyrosyl-[protein] + H2O = L-tyrosyl-[protein] + phosphate</text>
        <dbReference type="Rhea" id="RHEA:10684"/>
        <dbReference type="Rhea" id="RHEA-COMP:10136"/>
        <dbReference type="Rhea" id="RHEA-COMP:20101"/>
        <dbReference type="ChEBI" id="CHEBI:15377"/>
        <dbReference type="ChEBI" id="CHEBI:43474"/>
        <dbReference type="ChEBI" id="CHEBI:46858"/>
        <dbReference type="ChEBI" id="CHEBI:61978"/>
        <dbReference type="EC" id="3.1.3.48"/>
    </reaction>
</comment>
<comment type="catalytic activity">
    <reaction evidence="5 7">
        <text>O-phospho-L-threonyl-[protein] + H2O = L-threonyl-[protein] + phosphate</text>
        <dbReference type="Rhea" id="RHEA:47004"/>
        <dbReference type="Rhea" id="RHEA-COMP:11060"/>
        <dbReference type="Rhea" id="RHEA-COMP:11605"/>
        <dbReference type="ChEBI" id="CHEBI:15377"/>
        <dbReference type="ChEBI" id="CHEBI:30013"/>
        <dbReference type="ChEBI" id="CHEBI:43474"/>
        <dbReference type="ChEBI" id="CHEBI:61977"/>
        <dbReference type="EC" id="3.1.3.16"/>
    </reaction>
</comment>
<keyword evidence="3 7" id="KW-0904">Protein phosphatase</keyword>
<dbReference type="Gene3D" id="3.90.190.10">
    <property type="entry name" value="Protein tyrosine phosphatase superfamily"/>
    <property type="match status" value="1"/>
</dbReference>
<dbReference type="EC" id="3.1.3.48" evidence="7"/>
<feature type="active site" description="Phosphocysteine intermediate" evidence="6">
    <location>
        <position position="161"/>
    </location>
</feature>
<evidence type="ECO:0000256" key="6">
    <source>
        <dbReference type="PIRSR" id="PIRSR620405-1"/>
    </source>
</evidence>